<dbReference type="KEGG" id="saqi:AXG55_14015"/>
<dbReference type="Gene3D" id="3.60.120.10">
    <property type="entry name" value="Anthranilate synthase"/>
    <property type="match status" value="1"/>
</dbReference>
<dbReference type="Pfam" id="PF00425">
    <property type="entry name" value="Chorismate_bind"/>
    <property type="match status" value="1"/>
</dbReference>
<dbReference type="EMBL" id="CP017834">
    <property type="protein sequence ID" value="APJ04950.1"/>
    <property type="molecule type" value="Genomic_DNA"/>
</dbReference>
<dbReference type="STRING" id="1915309.AXG55_14015"/>
<dbReference type="SUPFAM" id="SSF56322">
    <property type="entry name" value="ADC synthase"/>
    <property type="match status" value="1"/>
</dbReference>
<gene>
    <name evidence="2" type="ORF">AXG55_14015</name>
</gene>
<evidence type="ECO:0000259" key="1">
    <source>
        <dbReference type="Pfam" id="PF00425"/>
    </source>
</evidence>
<feature type="domain" description="Chorismate-utilising enzyme C-terminal" evidence="1">
    <location>
        <begin position="93"/>
        <end position="346"/>
    </location>
</feature>
<dbReference type="InterPro" id="IPR005801">
    <property type="entry name" value="ADC_synthase"/>
</dbReference>
<evidence type="ECO:0000313" key="2">
    <source>
        <dbReference type="EMBL" id="APJ04950.1"/>
    </source>
</evidence>
<accession>A0A1L4D438</accession>
<protein>
    <recommendedName>
        <fullName evidence="1">Chorismate-utilising enzyme C-terminal domain-containing protein</fullName>
    </recommendedName>
</protein>
<keyword evidence="3" id="KW-1185">Reference proteome</keyword>
<reference evidence="2 3" key="1">
    <citation type="submission" date="2016-10" db="EMBL/GenBank/DDBJ databases">
        <title>Silvanigrella aquatica sp. nov., isolated from a freshwater lake located in the Black Forest, Germany, description of Silvanigrellaceae fam. nov., Silvanigrellales ord. nov., reclassification of the order Bdellovibrionales in the class Oligoflexia, reclassification of the families Bacteriovoracaceae and Halobacteriovoraceae in the new order Bacteriovoracales ord. nov., and reclassification of the family Pseudobacteriovoracaceae in the order Oligoflexiales.</title>
        <authorList>
            <person name="Hahn M.W."/>
            <person name="Schmidt J."/>
            <person name="Koll U."/>
            <person name="Rohde M."/>
            <person name="Verbag S."/>
            <person name="Pitt A."/>
            <person name="Nakai R."/>
            <person name="Naganuma T."/>
            <person name="Lang E."/>
        </authorList>
    </citation>
    <scope>NUCLEOTIDE SEQUENCE [LARGE SCALE GENOMIC DNA]</scope>
    <source>
        <strain evidence="2 3">MWH-Nonnen-W8red</strain>
    </source>
</reference>
<sequence>MNDNLIKNFWNCGCFIGIPSENKIYVMTHQSDFKNNECILNPPYFYLNDFYMNHSSPYFKGEVFFEISYSEMLKLISKEFSEKPQISWNELSKKNYINQFESIKNAIDTGYLKKGVPYSSLNGQSLISTKNKVYLIKSLLENKNQNSTYIYGYWNQFNGFIGSTPELLFIQNDCYVQTIALAGTVPNAKNVNKEAFVNNQKMQKEHLLVIEGLKHSLSQFGMVSIGETKILELPKLIHLKTDILVKLKENFPFQFEKFLKEIHPTAAVGSLPKNSQGNWLPQTKEEILNRGYYAAPFGIILDENNSICICTIRGMQWQDNIVKICAGGGVILESDINLEWQEIESKMDAIKYSLGL</sequence>
<name>A0A1L4D438_9BACT</name>
<proteinExistence type="predicted"/>
<dbReference type="RefSeq" id="WP_148698708.1">
    <property type="nucleotide sequence ID" value="NZ_CP017834.1"/>
</dbReference>
<organism evidence="2 3">
    <name type="scientific">Silvanigrella aquatica</name>
    <dbReference type="NCBI Taxonomy" id="1915309"/>
    <lineage>
        <taxon>Bacteria</taxon>
        <taxon>Pseudomonadati</taxon>
        <taxon>Bdellovibrionota</taxon>
        <taxon>Oligoflexia</taxon>
        <taxon>Silvanigrellales</taxon>
        <taxon>Silvanigrellaceae</taxon>
        <taxon>Silvanigrella</taxon>
    </lineage>
</organism>
<dbReference type="AlphaFoldDB" id="A0A1L4D438"/>
<dbReference type="PANTHER" id="PTHR42839:SF2">
    <property type="entry name" value="ISOCHORISMATE SYNTHASE ENTC"/>
    <property type="match status" value="1"/>
</dbReference>
<dbReference type="InterPro" id="IPR015890">
    <property type="entry name" value="Chorismate_C"/>
</dbReference>
<dbReference type="PANTHER" id="PTHR42839">
    <property type="entry name" value="ISOCHORISMATE SYNTHASE ENTC"/>
    <property type="match status" value="1"/>
</dbReference>
<dbReference type="Proteomes" id="UP000184731">
    <property type="component" value="Chromosome"/>
</dbReference>
<dbReference type="OrthoDB" id="5290194at2"/>
<evidence type="ECO:0000313" key="3">
    <source>
        <dbReference type="Proteomes" id="UP000184731"/>
    </source>
</evidence>